<name>A0A1C7LXP6_GRIFR</name>
<protein>
    <submittedName>
        <fullName evidence="1">Uncharacterized protein</fullName>
    </submittedName>
</protein>
<reference evidence="1 2" key="1">
    <citation type="submission" date="2016-03" db="EMBL/GenBank/DDBJ databases">
        <title>Whole genome sequencing of Grifola frondosa 9006-11.</title>
        <authorList>
            <person name="Min B."/>
            <person name="Park H."/>
            <person name="Kim J.-G."/>
            <person name="Cho H."/>
            <person name="Oh Y.-L."/>
            <person name="Kong W.-S."/>
            <person name="Choi I.-G."/>
        </authorList>
    </citation>
    <scope>NUCLEOTIDE SEQUENCE [LARGE SCALE GENOMIC DNA]</scope>
    <source>
        <strain evidence="1 2">9006-11</strain>
    </source>
</reference>
<organism evidence="1 2">
    <name type="scientific">Grifola frondosa</name>
    <name type="common">Maitake</name>
    <name type="synonym">Polyporus frondosus</name>
    <dbReference type="NCBI Taxonomy" id="5627"/>
    <lineage>
        <taxon>Eukaryota</taxon>
        <taxon>Fungi</taxon>
        <taxon>Dikarya</taxon>
        <taxon>Basidiomycota</taxon>
        <taxon>Agaricomycotina</taxon>
        <taxon>Agaricomycetes</taxon>
        <taxon>Polyporales</taxon>
        <taxon>Grifolaceae</taxon>
        <taxon>Grifola</taxon>
    </lineage>
</organism>
<proteinExistence type="predicted"/>
<accession>A0A1C7LXP6</accession>
<gene>
    <name evidence="1" type="ORF">A0H81_10101</name>
</gene>
<evidence type="ECO:0000313" key="2">
    <source>
        <dbReference type="Proteomes" id="UP000092993"/>
    </source>
</evidence>
<sequence>MNVVRLGYSFDVTSLIFVFRPGKMRHKLSRVNAGLPIKYIPLSAISKGKQKALDARSSPPDFSKPSIWPCKRIPIPLRRAVFRNLVCTRIRPSAPLP</sequence>
<dbReference type="Proteomes" id="UP000092993">
    <property type="component" value="Unassembled WGS sequence"/>
</dbReference>
<evidence type="ECO:0000313" key="1">
    <source>
        <dbReference type="EMBL" id="OBZ69483.1"/>
    </source>
</evidence>
<dbReference type="AlphaFoldDB" id="A0A1C7LXP6"/>
<dbReference type="EMBL" id="LUGG01000015">
    <property type="protein sequence ID" value="OBZ69483.1"/>
    <property type="molecule type" value="Genomic_DNA"/>
</dbReference>
<comment type="caution">
    <text evidence="1">The sequence shown here is derived from an EMBL/GenBank/DDBJ whole genome shotgun (WGS) entry which is preliminary data.</text>
</comment>
<keyword evidence="2" id="KW-1185">Reference proteome</keyword>